<dbReference type="RefSeq" id="XP_070914586.1">
    <property type="nucleotide sequence ID" value="XM_071058485.1"/>
</dbReference>
<evidence type="ECO:0000313" key="2">
    <source>
        <dbReference type="Proteomes" id="UP001628179"/>
    </source>
</evidence>
<organism evidence="1 2">
    <name type="scientific">Madurella fahalii</name>
    <dbReference type="NCBI Taxonomy" id="1157608"/>
    <lineage>
        <taxon>Eukaryota</taxon>
        <taxon>Fungi</taxon>
        <taxon>Dikarya</taxon>
        <taxon>Ascomycota</taxon>
        <taxon>Pezizomycotina</taxon>
        <taxon>Sordariomycetes</taxon>
        <taxon>Sordariomycetidae</taxon>
        <taxon>Sordariales</taxon>
        <taxon>Sordariales incertae sedis</taxon>
        <taxon>Madurella</taxon>
    </lineage>
</organism>
<evidence type="ECO:0000313" key="1">
    <source>
        <dbReference type="EMBL" id="GAB1312853.1"/>
    </source>
</evidence>
<dbReference type="Proteomes" id="UP001628179">
    <property type="component" value="Unassembled WGS sequence"/>
</dbReference>
<dbReference type="EMBL" id="BAAFSV010000002">
    <property type="protein sequence ID" value="GAB1312853.1"/>
    <property type="molecule type" value="Genomic_DNA"/>
</dbReference>
<accession>A0ABQ0G531</accession>
<protein>
    <submittedName>
        <fullName evidence="1">Uncharacterized protein</fullName>
    </submittedName>
</protein>
<name>A0ABQ0G531_9PEZI</name>
<dbReference type="GeneID" id="98173808"/>
<comment type="caution">
    <text evidence="1">The sequence shown here is derived from an EMBL/GenBank/DDBJ whole genome shotgun (WGS) entry which is preliminary data.</text>
</comment>
<gene>
    <name evidence="1" type="ORF">MFIFM68171_03063</name>
</gene>
<sequence>MNLYSNRSGIMDVLTTVKLCGASEDDFLYLVKLHTGSLPTGPLRFRPGWYLRDGTSSKAPILAAVGDKSRQLLLLSTFSLDSAILLPPLERDATPHAMVTEMMHATTTAAGDGDKTVAFRFSIEVGVKSLEREEFEWRKTKDEKGSGFVLLRLALPSDPARPSPGTSSAPLDSGYETVVELVFAKMTSWKHIFSLELKGTGRTGELGSRWTLMVVATALRLYWLRSYGKTNKTTVGVAEKMKGKRCGDRDCGYRMYLQSICKLAMHVRL</sequence>
<reference evidence="1 2" key="1">
    <citation type="submission" date="2024-09" db="EMBL/GenBank/DDBJ databases">
        <title>Itraconazole resistance in Madurella fahalii resulting from another homologue of gene encoding cytochrome P450 14-alpha sterol demethylase (CYP51).</title>
        <authorList>
            <person name="Yoshioka I."/>
            <person name="Fahal A.H."/>
            <person name="Kaneko S."/>
            <person name="Yaguchi T."/>
        </authorList>
    </citation>
    <scope>NUCLEOTIDE SEQUENCE [LARGE SCALE GENOMIC DNA]</scope>
    <source>
        <strain evidence="1 2">IFM 68171</strain>
    </source>
</reference>
<keyword evidence="2" id="KW-1185">Reference proteome</keyword>
<proteinExistence type="predicted"/>